<gene>
    <name evidence="2" type="ORF">R8Z52_09590</name>
</gene>
<evidence type="ECO:0000313" key="3">
    <source>
        <dbReference type="Proteomes" id="UP001304071"/>
    </source>
</evidence>
<dbReference type="Proteomes" id="UP001304071">
    <property type="component" value="Chromosome 1"/>
</dbReference>
<keyword evidence="3" id="KW-1185">Reference proteome</keyword>
<sequence length="204" mass="23334">MDVMSPESYWLLLGAVTVLILLQGVIFFRQYQHQKAAQTQLATMNEMFVKHRRQIELEFAELNQFITNDTAELKRKAAQREEKVDQLRMSVLQQFQQIQRTTGKLSATQVENSEELRKLMIQVYSGLKMQQGQIERKLVEQSVAIEKSGMETREQLTNQLKSLRVVSVKPAVATPVSRPQNKPAAVTRTAAQPVKRVREAEPAL</sequence>
<evidence type="ECO:0000313" key="2">
    <source>
        <dbReference type="EMBL" id="WPC72390.1"/>
    </source>
</evidence>
<dbReference type="RefSeq" id="WP_261895979.1">
    <property type="nucleotide sequence ID" value="NZ_AP024895.1"/>
</dbReference>
<organism evidence="2 3">
    <name type="scientific">Vibrio porteresiae DSM 19223</name>
    <dbReference type="NCBI Taxonomy" id="1123496"/>
    <lineage>
        <taxon>Bacteria</taxon>
        <taxon>Pseudomonadati</taxon>
        <taxon>Pseudomonadota</taxon>
        <taxon>Gammaproteobacteria</taxon>
        <taxon>Vibrionales</taxon>
        <taxon>Vibrionaceae</taxon>
        <taxon>Vibrio</taxon>
    </lineage>
</organism>
<name>A0ABZ0Q8Z1_9VIBR</name>
<feature type="region of interest" description="Disordered" evidence="1">
    <location>
        <begin position="176"/>
        <end position="204"/>
    </location>
</feature>
<reference evidence="2 3" key="1">
    <citation type="submission" date="2023-11" db="EMBL/GenBank/DDBJ databases">
        <title>Plant-associative lifestyle of Vibrio porteresiae and its evolutionary dynamics.</title>
        <authorList>
            <person name="Rameshkumar N."/>
            <person name="Kirti K."/>
        </authorList>
    </citation>
    <scope>NUCLEOTIDE SEQUENCE [LARGE SCALE GENOMIC DNA]</scope>
    <source>
        <strain evidence="2 3">MSSRF30</strain>
    </source>
</reference>
<accession>A0ABZ0Q8Z1</accession>
<dbReference type="EMBL" id="CP138203">
    <property type="protein sequence ID" value="WPC72390.1"/>
    <property type="molecule type" value="Genomic_DNA"/>
</dbReference>
<evidence type="ECO:0000256" key="1">
    <source>
        <dbReference type="SAM" id="MobiDB-lite"/>
    </source>
</evidence>
<protein>
    <recommendedName>
        <fullName evidence="4">DNA recombination protein RmuC</fullName>
    </recommendedName>
</protein>
<evidence type="ECO:0008006" key="4">
    <source>
        <dbReference type="Google" id="ProtNLM"/>
    </source>
</evidence>
<proteinExistence type="predicted"/>